<proteinExistence type="predicted"/>
<keyword evidence="4" id="KW-0413">Isomerase</keyword>
<evidence type="ECO:0000259" key="3">
    <source>
        <dbReference type="Pfam" id="PF13462"/>
    </source>
</evidence>
<dbReference type="OrthoDB" id="117402at2"/>
<dbReference type="Pfam" id="PF13462">
    <property type="entry name" value="Thioredoxin_4"/>
    <property type="match status" value="1"/>
</dbReference>
<organism evidence="4 5">
    <name type="scientific">Georgenia muralis</name>
    <dbReference type="NCBI Taxonomy" id="154117"/>
    <lineage>
        <taxon>Bacteria</taxon>
        <taxon>Bacillati</taxon>
        <taxon>Actinomycetota</taxon>
        <taxon>Actinomycetes</taxon>
        <taxon>Micrococcales</taxon>
        <taxon>Bogoriellaceae</taxon>
        <taxon>Georgenia</taxon>
    </lineage>
</organism>
<feature type="compositionally biased region" description="Basic and acidic residues" evidence="1">
    <location>
        <begin position="7"/>
        <end position="26"/>
    </location>
</feature>
<dbReference type="RefSeq" id="WP_123915123.1">
    <property type="nucleotide sequence ID" value="NZ_RKRA01000001.1"/>
</dbReference>
<feature type="transmembrane region" description="Helical" evidence="2">
    <location>
        <begin position="35"/>
        <end position="55"/>
    </location>
</feature>
<gene>
    <name evidence="4" type="ORF">EDD32_0923</name>
</gene>
<keyword evidence="2" id="KW-0812">Transmembrane</keyword>
<sequence length="267" mass="27863">MPSNPTKAERREAAREQAEQLRDAQARRDRRNRNILIGGVIALMVVVAIALYVIISQGSKTVAESVDTVPANVSVEDGGISLGSDLVAGTANEGAPVLDVYLDYTCSFCAMFEEINAGDVEEMVTAGDATVVFHPVAILDRTGEFSGYSGRSAQAAAVVADAAPEAFADFHAALFALWAEAVDAGASESGGDVEPTDEDIAAAAVESGVPQDVADSIAEGRFTEWVSATTEQFGRDGFTGTPTVLVDGEVFQEWNTPGALVEAVTGE</sequence>
<comment type="caution">
    <text evidence="4">The sequence shown here is derived from an EMBL/GenBank/DDBJ whole genome shotgun (WGS) entry which is preliminary data.</text>
</comment>
<dbReference type="EMBL" id="RKRA01000001">
    <property type="protein sequence ID" value="RPF26481.1"/>
    <property type="molecule type" value="Genomic_DNA"/>
</dbReference>
<dbReference type="SUPFAM" id="SSF52833">
    <property type="entry name" value="Thioredoxin-like"/>
    <property type="match status" value="1"/>
</dbReference>
<name>A0A3N5A3W5_9MICO</name>
<dbReference type="AlphaFoldDB" id="A0A3N5A3W5"/>
<dbReference type="InterPro" id="IPR036249">
    <property type="entry name" value="Thioredoxin-like_sf"/>
</dbReference>
<accession>A0A3N5A3W5</accession>
<evidence type="ECO:0000256" key="1">
    <source>
        <dbReference type="SAM" id="MobiDB-lite"/>
    </source>
</evidence>
<dbReference type="Gene3D" id="3.40.30.10">
    <property type="entry name" value="Glutaredoxin"/>
    <property type="match status" value="1"/>
</dbReference>
<keyword evidence="2" id="KW-0472">Membrane</keyword>
<feature type="region of interest" description="Disordered" evidence="1">
    <location>
        <begin position="1"/>
        <end position="26"/>
    </location>
</feature>
<dbReference type="InterPro" id="IPR012336">
    <property type="entry name" value="Thioredoxin-like_fold"/>
</dbReference>
<dbReference type="GO" id="GO:0016853">
    <property type="term" value="F:isomerase activity"/>
    <property type="evidence" value="ECO:0007669"/>
    <property type="project" value="UniProtKB-KW"/>
</dbReference>
<reference evidence="4 5" key="1">
    <citation type="submission" date="2018-11" db="EMBL/GenBank/DDBJ databases">
        <title>Sequencing the genomes of 1000 actinobacteria strains.</title>
        <authorList>
            <person name="Klenk H.-P."/>
        </authorList>
    </citation>
    <scope>NUCLEOTIDE SEQUENCE [LARGE SCALE GENOMIC DNA]</scope>
    <source>
        <strain evidence="4 5">DSM 14418</strain>
    </source>
</reference>
<evidence type="ECO:0000256" key="2">
    <source>
        <dbReference type="SAM" id="Phobius"/>
    </source>
</evidence>
<evidence type="ECO:0000313" key="4">
    <source>
        <dbReference type="EMBL" id="RPF26481.1"/>
    </source>
</evidence>
<feature type="domain" description="Thioredoxin-like fold" evidence="3">
    <location>
        <begin position="92"/>
        <end position="264"/>
    </location>
</feature>
<keyword evidence="5" id="KW-1185">Reference proteome</keyword>
<dbReference type="Proteomes" id="UP000280726">
    <property type="component" value="Unassembled WGS sequence"/>
</dbReference>
<keyword evidence="2" id="KW-1133">Transmembrane helix</keyword>
<protein>
    <submittedName>
        <fullName evidence="4">Protein-disulfide isomerase</fullName>
    </submittedName>
</protein>
<evidence type="ECO:0000313" key="5">
    <source>
        <dbReference type="Proteomes" id="UP000280726"/>
    </source>
</evidence>